<accession>A0A839Q8C6</accession>
<dbReference type="GO" id="GO:0005576">
    <property type="term" value="C:extracellular region"/>
    <property type="evidence" value="ECO:0007669"/>
    <property type="project" value="TreeGrafter"/>
</dbReference>
<organism evidence="4 5">
    <name type="scientific">Mycolicibacterium iranicum</name>
    <name type="common">Mycobacterium iranicum</name>
    <dbReference type="NCBI Taxonomy" id="912594"/>
    <lineage>
        <taxon>Bacteria</taxon>
        <taxon>Bacillati</taxon>
        <taxon>Actinomycetota</taxon>
        <taxon>Actinomycetes</taxon>
        <taxon>Mycobacteriales</taxon>
        <taxon>Mycobacteriaceae</taxon>
        <taxon>Mycolicibacterium</taxon>
    </lineage>
</organism>
<keyword evidence="5" id="KW-1185">Reference proteome</keyword>
<keyword evidence="1" id="KW-0812">Transmembrane</keyword>
<dbReference type="InterPro" id="IPR005693">
    <property type="entry name" value="Mce"/>
</dbReference>
<dbReference type="Proteomes" id="UP000550501">
    <property type="component" value="Unassembled WGS sequence"/>
</dbReference>
<protein>
    <submittedName>
        <fullName evidence="4">Phospholipid/cholesterol/gamma-HCH transport system substrate-binding protein</fullName>
    </submittedName>
</protein>
<evidence type="ECO:0000313" key="5">
    <source>
        <dbReference type="Proteomes" id="UP000550501"/>
    </source>
</evidence>
<dbReference type="RefSeq" id="WP_183467933.1">
    <property type="nucleotide sequence ID" value="NZ_JACHVU010000004.1"/>
</dbReference>
<evidence type="ECO:0000259" key="2">
    <source>
        <dbReference type="Pfam" id="PF02470"/>
    </source>
</evidence>
<name>A0A839Q8C6_MYCIR</name>
<dbReference type="Pfam" id="PF02470">
    <property type="entry name" value="MlaD"/>
    <property type="match status" value="1"/>
</dbReference>
<keyword evidence="1" id="KW-1133">Transmembrane helix</keyword>
<proteinExistence type="predicted"/>
<dbReference type="AlphaFoldDB" id="A0A839Q8C6"/>
<evidence type="ECO:0000259" key="3">
    <source>
        <dbReference type="Pfam" id="PF11887"/>
    </source>
</evidence>
<dbReference type="PRINTS" id="PR01782">
    <property type="entry name" value="MCEVIRFACTOR"/>
</dbReference>
<dbReference type="InterPro" id="IPR052336">
    <property type="entry name" value="MlaD_Phospholipid_Transporter"/>
</dbReference>
<dbReference type="InterPro" id="IPR024516">
    <property type="entry name" value="Mce_C"/>
</dbReference>
<feature type="domain" description="Mammalian cell entry C-terminal" evidence="3">
    <location>
        <begin position="123"/>
        <end position="306"/>
    </location>
</feature>
<comment type="caution">
    <text evidence="4">The sequence shown here is derived from an EMBL/GenBank/DDBJ whole genome shotgun (WGS) entry which is preliminary data.</text>
</comment>
<feature type="transmembrane region" description="Helical" evidence="1">
    <location>
        <begin position="12"/>
        <end position="33"/>
    </location>
</feature>
<evidence type="ECO:0000256" key="1">
    <source>
        <dbReference type="SAM" id="Phobius"/>
    </source>
</evidence>
<keyword evidence="1" id="KW-0472">Membrane</keyword>
<dbReference type="PANTHER" id="PTHR33371:SF18">
    <property type="entry name" value="MCE-FAMILY PROTEIN MCE3C"/>
    <property type="match status" value="1"/>
</dbReference>
<evidence type="ECO:0000313" key="4">
    <source>
        <dbReference type="EMBL" id="MBB2990665.1"/>
    </source>
</evidence>
<dbReference type="EMBL" id="JACHVU010000004">
    <property type="protein sequence ID" value="MBB2990665.1"/>
    <property type="molecule type" value="Genomic_DNA"/>
</dbReference>
<feature type="domain" description="Mce/MlaD" evidence="2">
    <location>
        <begin position="42"/>
        <end position="116"/>
    </location>
</feature>
<sequence length="355" mass="37959">MARSGPRDGSNPLRTGIFGIVLVVCLVLVSFGYSSLPFMPQGKQYEAFFIDAGGITPGNDVNVSGIRVGKVTGVALAGDAAKVTFTVDRKVPVGNQSLVAIKTDTVLGEKSLAVTPKGSGSETTIPLGRTTTPYTLNTALQDLGQNASELDKPRFETAINTLTDSLRDATPQLRNALDGVTNLSRSLNKRDEALEQLLGHAKRVSDMLAARAGQVNQLIVDGNLLFAALDERRQALSNLIAGIDDVSQQLSGFVADNKVEFGPALEKLNLVMDNLLERREHIGEALRRLPPYATALGEVVGSGSGFNINLYGLPPASLAEVLLDTYFQPGKLPDSLADYLRGFISERMIIRPKSP</sequence>
<dbReference type="Pfam" id="PF11887">
    <property type="entry name" value="Mce4_CUP1"/>
    <property type="match status" value="1"/>
</dbReference>
<dbReference type="NCBIfam" id="TIGR00996">
    <property type="entry name" value="Mtu_fam_mce"/>
    <property type="match status" value="1"/>
</dbReference>
<dbReference type="InterPro" id="IPR003399">
    <property type="entry name" value="Mce/MlaD"/>
</dbReference>
<reference evidence="4 5" key="1">
    <citation type="submission" date="2020-08" db="EMBL/GenBank/DDBJ databases">
        <title>The Agave Microbiome: Exploring the role of microbial communities in plant adaptations to desert environments.</title>
        <authorList>
            <person name="Partida-Martinez L.P."/>
        </authorList>
    </citation>
    <scope>NUCLEOTIDE SEQUENCE [LARGE SCALE GENOMIC DNA]</scope>
    <source>
        <strain evidence="4 5">AT2.18</strain>
    </source>
</reference>
<gene>
    <name evidence="4" type="ORF">FHR72_002138</name>
</gene>
<dbReference type="PANTHER" id="PTHR33371">
    <property type="entry name" value="INTERMEMBRANE PHOSPHOLIPID TRANSPORT SYSTEM BINDING PROTEIN MLAD-RELATED"/>
    <property type="match status" value="1"/>
</dbReference>